<dbReference type="Proteomes" id="UP000229434">
    <property type="component" value="Unassembled WGS sequence"/>
</dbReference>
<organism evidence="2 3">
    <name type="scientific">Snodgrassella alvi</name>
    <dbReference type="NCBI Taxonomy" id="1196083"/>
    <lineage>
        <taxon>Bacteria</taxon>
        <taxon>Pseudomonadati</taxon>
        <taxon>Pseudomonadota</taxon>
        <taxon>Betaproteobacteria</taxon>
        <taxon>Neisseriales</taxon>
        <taxon>Neisseriaceae</taxon>
        <taxon>Snodgrassella</taxon>
    </lineage>
</organism>
<evidence type="ECO:0000313" key="2">
    <source>
        <dbReference type="EMBL" id="PIT53258.1"/>
    </source>
</evidence>
<evidence type="ECO:0000259" key="1">
    <source>
        <dbReference type="Pfam" id="PF10908"/>
    </source>
</evidence>
<reference evidence="2 3" key="1">
    <citation type="journal article" date="2017" name="MBio">
        <title>Type VI secretion-mediated competition in the bee gut microbiome.</title>
        <authorList>
            <person name="Steele M.I."/>
            <person name="Kwong W.K."/>
            <person name="Powell J.E."/>
            <person name="Whiteley M."/>
            <person name="Moran N.A."/>
        </authorList>
    </citation>
    <scope>NUCLEOTIDE SEQUENCE [LARGE SCALE GENOMIC DNA]</scope>
    <source>
        <strain evidence="2 3">Nev3CBA3</strain>
    </source>
</reference>
<dbReference type="EMBL" id="MEIS01000124">
    <property type="protein sequence ID" value="PIT53258.1"/>
    <property type="molecule type" value="Genomic_DNA"/>
</dbReference>
<accession>A0A2N9XUT2</accession>
<dbReference type="RefSeq" id="WP_100138235.1">
    <property type="nucleotide sequence ID" value="NZ_MEIS01000124.1"/>
</dbReference>
<dbReference type="AlphaFoldDB" id="A0A2N9XUT2"/>
<name>A0A2N9XUT2_9NEIS</name>
<feature type="domain" description="Tlde1" evidence="1">
    <location>
        <begin position="27"/>
        <end position="150"/>
    </location>
</feature>
<dbReference type="InterPro" id="IPR021225">
    <property type="entry name" value="Tlde1_dom"/>
</dbReference>
<protein>
    <recommendedName>
        <fullName evidence="1">Tlde1 domain-containing protein</fullName>
    </recommendedName>
</protein>
<proteinExistence type="predicted"/>
<comment type="caution">
    <text evidence="2">The sequence shown here is derived from an EMBL/GenBank/DDBJ whole genome shotgun (WGS) entry which is preliminary data.</text>
</comment>
<dbReference type="Pfam" id="PF10908">
    <property type="entry name" value="Tlde1_dom"/>
    <property type="match status" value="1"/>
</dbReference>
<evidence type="ECO:0000313" key="3">
    <source>
        <dbReference type="Proteomes" id="UP000229434"/>
    </source>
</evidence>
<gene>
    <name evidence="2" type="ORF">BHC49_12705</name>
</gene>
<sequence>MIQCDMDYNNVTADGKSIKLICYGVGTFDVFSGINPTTNIAECAFKEKAALPPGTYWIVPRPEGSFVNRVQTFIKDYRNGTDHSEWFGLYSNLTMSDHLFVNGVERGGFRLHPLRPDGSGESWGCITFRQYSQFQMLRRALLSTKKVKVKDGVQAYGQIVIRGNTNYANCKIK</sequence>